<reference evidence="1 4" key="2">
    <citation type="submission" date="2019-04" db="EMBL/GenBank/DDBJ databases">
        <title>Draft genome sequences of Streptomyces avermitilis NBRC 14893.</title>
        <authorList>
            <person name="Komaki H."/>
            <person name="Tamura T."/>
            <person name="Hosoyama A."/>
        </authorList>
    </citation>
    <scope>NUCLEOTIDE SEQUENCE [LARGE SCALE GENOMIC DNA]</scope>
    <source>
        <strain evidence="1 4">NBRC 14893</strain>
    </source>
</reference>
<gene>
    <name evidence="1" type="ORF">SAV14893_081820</name>
    <name evidence="2" type="ORF">SAV31267_003130</name>
</gene>
<dbReference type="Proteomes" id="UP000302139">
    <property type="component" value="Unassembled WGS sequence"/>
</dbReference>
<evidence type="ECO:0000313" key="1">
    <source>
        <dbReference type="EMBL" id="GDY68789.1"/>
    </source>
</evidence>
<organism evidence="1 4">
    <name type="scientific">Streptomyces avermitilis</name>
    <dbReference type="NCBI Taxonomy" id="33903"/>
    <lineage>
        <taxon>Bacteria</taxon>
        <taxon>Bacillati</taxon>
        <taxon>Actinomycetota</taxon>
        <taxon>Actinomycetes</taxon>
        <taxon>Kitasatosporales</taxon>
        <taxon>Streptomycetaceae</taxon>
        <taxon>Streptomyces</taxon>
    </lineage>
</organism>
<dbReference type="EMBL" id="BJHY01000001">
    <property type="protein sequence ID" value="GDY70828.1"/>
    <property type="molecule type" value="Genomic_DNA"/>
</dbReference>
<dbReference type="RefSeq" id="WP_256864111.1">
    <property type="nucleotide sequence ID" value="NZ_MTJO01000020.1"/>
</dbReference>
<evidence type="ECO:0000313" key="2">
    <source>
        <dbReference type="EMBL" id="GDY70828.1"/>
    </source>
</evidence>
<name>A0A4D4MAY3_STRAX</name>
<dbReference type="AlphaFoldDB" id="A0A4D4MAY3"/>
<reference evidence="2 3" key="1">
    <citation type="submission" date="2019-04" db="EMBL/GenBank/DDBJ databases">
        <title>Draft genome sequences of Streptomyces avermitilis ATCC 31267.</title>
        <authorList>
            <person name="Komaki H."/>
            <person name="Tamura T."/>
            <person name="Hosoyama A."/>
        </authorList>
    </citation>
    <scope>NUCLEOTIDE SEQUENCE [LARGE SCALE GENOMIC DNA]</scope>
    <source>
        <strain evidence="2 3">ATCC 31267</strain>
    </source>
</reference>
<dbReference type="Proteomes" id="UP000299211">
    <property type="component" value="Unassembled WGS sequence"/>
</dbReference>
<protein>
    <submittedName>
        <fullName evidence="1">Uncharacterized protein</fullName>
    </submittedName>
</protein>
<dbReference type="EMBL" id="BJHX01000001">
    <property type="protein sequence ID" value="GDY68789.1"/>
    <property type="molecule type" value="Genomic_DNA"/>
</dbReference>
<proteinExistence type="predicted"/>
<evidence type="ECO:0000313" key="4">
    <source>
        <dbReference type="Proteomes" id="UP000302139"/>
    </source>
</evidence>
<evidence type="ECO:0000313" key="3">
    <source>
        <dbReference type="Proteomes" id="UP000299211"/>
    </source>
</evidence>
<comment type="caution">
    <text evidence="1">The sequence shown here is derived from an EMBL/GenBank/DDBJ whole genome shotgun (WGS) entry which is preliminary data.</text>
</comment>
<sequence length="65" mass="7003">MAFLLPAFEEAGLLDDGVSEELDSLRATLTALQQHFELSLPRQEILNGRLPAAVTATVPPENLGD</sequence>
<accession>A0A4D4MAY3</accession>